<evidence type="ECO:0000313" key="2">
    <source>
        <dbReference type="EMBL" id="CAF2060776.1"/>
    </source>
</evidence>
<evidence type="ECO:0000313" key="3">
    <source>
        <dbReference type="EMBL" id="CAF4218048.1"/>
    </source>
</evidence>
<proteinExistence type="predicted"/>
<dbReference type="EMBL" id="CAJNRG010003824">
    <property type="protein sequence ID" value="CAF2060776.1"/>
    <property type="molecule type" value="Genomic_DNA"/>
</dbReference>
<feature type="compositionally biased region" description="Polar residues" evidence="1">
    <location>
        <begin position="397"/>
        <end position="418"/>
    </location>
</feature>
<name>A0A816QEM2_9BILA</name>
<reference evidence="2" key="1">
    <citation type="submission" date="2021-02" db="EMBL/GenBank/DDBJ databases">
        <authorList>
            <person name="Nowell W R."/>
        </authorList>
    </citation>
    <scope>NUCLEOTIDE SEQUENCE</scope>
</reference>
<feature type="region of interest" description="Disordered" evidence="1">
    <location>
        <begin position="379"/>
        <end position="425"/>
    </location>
</feature>
<organism evidence="2 4">
    <name type="scientific">Rotaria magnacalcarata</name>
    <dbReference type="NCBI Taxonomy" id="392030"/>
    <lineage>
        <taxon>Eukaryota</taxon>
        <taxon>Metazoa</taxon>
        <taxon>Spiralia</taxon>
        <taxon>Gnathifera</taxon>
        <taxon>Rotifera</taxon>
        <taxon>Eurotatoria</taxon>
        <taxon>Bdelloidea</taxon>
        <taxon>Philodinida</taxon>
        <taxon>Philodinidae</taxon>
        <taxon>Rotaria</taxon>
    </lineage>
</organism>
<evidence type="ECO:0000313" key="4">
    <source>
        <dbReference type="Proteomes" id="UP000663887"/>
    </source>
</evidence>
<dbReference type="AlphaFoldDB" id="A0A816QEM2"/>
<feature type="region of interest" description="Disordered" evidence="1">
    <location>
        <begin position="62"/>
        <end position="92"/>
    </location>
</feature>
<dbReference type="Proteomes" id="UP000663887">
    <property type="component" value="Unassembled WGS sequence"/>
</dbReference>
<dbReference type="EMBL" id="CAJOBF010006879">
    <property type="protein sequence ID" value="CAF4218048.1"/>
    <property type="molecule type" value="Genomic_DNA"/>
</dbReference>
<evidence type="ECO:0008006" key="5">
    <source>
        <dbReference type="Google" id="ProtNLM"/>
    </source>
</evidence>
<sequence>MEVDPPDPGLLKRSYLSDSSCDLSSDELEGAGLKVSRPSNFDWNIAGPKKSKMLKHNLGPESEVDRIMSGPDTARPNNVTGRNNSGPGLSFNQTSSRLRKIPEWSSNLGKLVVSDFGVPTEVLEAAQTDLYTVVMWFLAEEIPSTLFTNRKIFSNLYRSSILKNFKLVGFRPNVTKHCIALDLENAIEFPKLETINLFGGYSVKCSLPLNLQIKSGILFDVDTEYTAEEIKSEIVSGNPDIQVSKVDRFLSKVNNTAIPTKTVRIDFQDNLPNHVYMFYRRYKVVQFVPKPVRCFRCQLFGHMHLQCKLKSQQQRCAKCGLDHKEADCTPEVVLFCSNCRGNHPTYSKDCPAFIEAKLVSKISVRHSIRYSDAVKIVHNQTRERSSRPLSPPARPSNSGIGVNNIPRNSTTTIQTPATSAPIPTEQRRILCDNSSQTIVQCNVSTQTIALSEHTPIQISPISNTSTNQTQSCPSAVVNIGLVQATPESKLDIPALSDILSLEQMNIIAKEILNLFKKHAKNSGGIPEFALTNVFMKAFNPRENRSKNKDKGKDIPKSDSLPIK</sequence>
<dbReference type="Proteomes" id="UP000663842">
    <property type="component" value="Unassembled WGS sequence"/>
</dbReference>
<feature type="compositionally biased region" description="Polar residues" evidence="1">
    <location>
        <begin position="75"/>
        <end position="92"/>
    </location>
</feature>
<accession>A0A816QEM2</accession>
<feature type="region of interest" description="Disordered" evidence="1">
    <location>
        <begin position="541"/>
        <end position="563"/>
    </location>
</feature>
<evidence type="ECO:0000256" key="1">
    <source>
        <dbReference type="SAM" id="MobiDB-lite"/>
    </source>
</evidence>
<comment type="caution">
    <text evidence="2">The sequence shown here is derived from an EMBL/GenBank/DDBJ whole genome shotgun (WGS) entry which is preliminary data.</text>
</comment>
<protein>
    <recommendedName>
        <fullName evidence="5">Gag-like protein</fullName>
    </recommendedName>
</protein>
<gene>
    <name evidence="3" type="ORF">UXM345_LOCUS28940</name>
    <name evidence="2" type="ORF">XDN619_LOCUS10531</name>
</gene>
<feature type="compositionally biased region" description="Basic and acidic residues" evidence="1">
    <location>
        <begin position="541"/>
        <end position="556"/>
    </location>
</feature>